<dbReference type="Pfam" id="PF13639">
    <property type="entry name" value="zf-RING_2"/>
    <property type="match status" value="1"/>
</dbReference>
<accession>A0AAW1PT71</accession>
<protein>
    <recommendedName>
        <fullName evidence="3">RING-type domain-containing protein</fullName>
    </recommendedName>
</protein>
<evidence type="ECO:0000313" key="5">
    <source>
        <dbReference type="Proteomes" id="UP001489004"/>
    </source>
</evidence>
<dbReference type="GO" id="GO:0008270">
    <property type="term" value="F:zinc ion binding"/>
    <property type="evidence" value="ECO:0007669"/>
    <property type="project" value="UniProtKB-KW"/>
</dbReference>
<evidence type="ECO:0000256" key="1">
    <source>
        <dbReference type="PROSITE-ProRule" id="PRU00175"/>
    </source>
</evidence>
<sequence length="277" mass="30446">MRLPGPLQPVTRVAAAPDSGTAQALTQSQDDDGSYCSVCMEAWTNSGPHRICSLKCGHLFGRDCIVKWLKQKKRCPQCNKRNKLEDVRPLYVAKLTAVDVAPVEALKQEVAEERKARAKAEHDMAKAQQEVRKMAACVKKLQKENARMQMFAAGVQAATGQLGMAPHSGTWRGQLGAFAVFVRKISMLAPTAGQNVTLPTSEPGDFVRDIHFDAPKHHALLALGKQLRLFSIHVWRRALQLISYGAQRRLKPAPRQTWAVHHVGAQWGQASATSAAC</sequence>
<dbReference type="GO" id="GO:0016567">
    <property type="term" value="P:protein ubiquitination"/>
    <property type="evidence" value="ECO:0007669"/>
    <property type="project" value="InterPro"/>
</dbReference>
<dbReference type="InterPro" id="IPR013083">
    <property type="entry name" value="Znf_RING/FYVE/PHD"/>
</dbReference>
<keyword evidence="1" id="KW-0479">Metal-binding</keyword>
<dbReference type="GO" id="GO:0036297">
    <property type="term" value="P:interstrand cross-link repair"/>
    <property type="evidence" value="ECO:0007669"/>
    <property type="project" value="InterPro"/>
</dbReference>
<comment type="caution">
    <text evidence="4">The sequence shown here is derived from an EMBL/GenBank/DDBJ whole genome shotgun (WGS) entry which is preliminary data.</text>
</comment>
<keyword evidence="1" id="KW-0863">Zinc-finger</keyword>
<name>A0AAW1PT71_9CHLO</name>
<dbReference type="GO" id="GO:0004842">
    <property type="term" value="F:ubiquitin-protein transferase activity"/>
    <property type="evidence" value="ECO:0007669"/>
    <property type="project" value="InterPro"/>
</dbReference>
<dbReference type="Proteomes" id="UP001489004">
    <property type="component" value="Unassembled WGS sequence"/>
</dbReference>
<dbReference type="PANTHER" id="PTHR16047">
    <property type="entry name" value="RFWD3 PROTEIN"/>
    <property type="match status" value="1"/>
</dbReference>
<keyword evidence="5" id="KW-1185">Reference proteome</keyword>
<dbReference type="PANTHER" id="PTHR16047:SF7">
    <property type="entry name" value="E3 UBIQUITIN-PROTEIN LIGASE RFWD3"/>
    <property type="match status" value="1"/>
</dbReference>
<dbReference type="CDD" id="cd16450">
    <property type="entry name" value="mRING-C3HGC3_RFWD3"/>
    <property type="match status" value="1"/>
</dbReference>
<dbReference type="SMART" id="SM00184">
    <property type="entry name" value="RING"/>
    <property type="match status" value="1"/>
</dbReference>
<dbReference type="EMBL" id="JALJOR010000008">
    <property type="protein sequence ID" value="KAK9813183.1"/>
    <property type="molecule type" value="Genomic_DNA"/>
</dbReference>
<organism evidence="4 5">
    <name type="scientific">[Myrmecia] bisecta</name>
    <dbReference type="NCBI Taxonomy" id="41462"/>
    <lineage>
        <taxon>Eukaryota</taxon>
        <taxon>Viridiplantae</taxon>
        <taxon>Chlorophyta</taxon>
        <taxon>core chlorophytes</taxon>
        <taxon>Trebouxiophyceae</taxon>
        <taxon>Trebouxiales</taxon>
        <taxon>Trebouxiaceae</taxon>
        <taxon>Myrmecia</taxon>
    </lineage>
</organism>
<feature type="domain" description="RING-type" evidence="3">
    <location>
        <begin position="36"/>
        <end position="79"/>
    </location>
</feature>
<keyword evidence="1" id="KW-0862">Zinc</keyword>
<dbReference type="AlphaFoldDB" id="A0AAW1PT71"/>
<proteinExistence type="predicted"/>
<evidence type="ECO:0000313" key="4">
    <source>
        <dbReference type="EMBL" id="KAK9813183.1"/>
    </source>
</evidence>
<evidence type="ECO:0000256" key="2">
    <source>
        <dbReference type="SAM" id="Coils"/>
    </source>
</evidence>
<gene>
    <name evidence="4" type="ORF">WJX72_010217</name>
</gene>
<dbReference type="InterPro" id="IPR001841">
    <property type="entry name" value="Znf_RING"/>
</dbReference>
<evidence type="ECO:0000259" key="3">
    <source>
        <dbReference type="PROSITE" id="PS50089"/>
    </source>
</evidence>
<dbReference type="GO" id="GO:0005634">
    <property type="term" value="C:nucleus"/>
    <property type="evidence" value="ECO:0007669"/>
    <property type="project" value="InterPro"/>
</dbReference>
<dbReference type="PROSITE" id="PS50089">
    <property type="entry name" value="ZF_RING_2"/>
    <property type="match status" value="1"/>
</dbReference>
<dbReference type="Gene3D" id="3.30.40.10">
    <property type="entry name" value="Zinc/RING finger domain, C3HC4 (zinc finger)"/>
    <property type="match status" value="1"/>
</dbReference>
<dbReference type="SUPFAM" id="SSF57850">
    <property type="entry name" value="RING/U-box"/>
    <property type="match status" value="1"/>
</dbReference>
<feature type="coiled-coil region" evidence="2">
    <location>
        <begin position="103"/>
        <end position="144"/>
    </location>
</feature>
<reference evidence="4 5" key="1">
    <citation type="journal article" date="2024" name="Nat. Commun.">
        <title>Phylogenomics reveals the evolutionary origins of lichenization in chlorophyte algae.</title>
        <authorList>
            <person name="Puginier C."/>
            <person name="Libourel C."/>
            <person name="Otte J."/>
            <person name="Skaloud P."/>
            <person name="Haon M."/>
            <person name="Grisel S."/>
            <person name="Petersen M."/>
            <person name="Berrin J.G."/>
            <person name="Delaux P.M."/>
            <person name="Dal Grande F."/>
            <person name="Keller J."/>
        </authorList>
    </citation>
    <scope>NUCLEOTIDE SEQUENCE [LARGE SCALE GENOMIC DNA]</scope>
    <source>
        <strain evidence="4 5">SAG 2043</strain>
    </source>
</reference>
<dbReference type="InterPro" id="IPR037381">
    <property type="entry name" value="RFWD3"/>
</dbReference>
<keyword evidence="2" id="KW-0175">Coiled coil</keyword>